<comment type="caution">
    <text evidence="7">The sequence shown here is derived from an EMBL/GenBank/DDBJ whole genome shotgun (WGS) entry which is preliminary data.</text>
</comment>
<keyword evidence="5" id="KW-0063">Aspartyl esterase</keyword>
<evidence type="ECO:0000256" key="1">
    <source>
        <dbReference type="ARBA" id="ARBA00005184"/>
    </source>
</evidence>
<keyword evidence="8" id="KW-1185">Reference proteome</keyword>
<protein>
    <recommendedName>
        <fullName evidence="3">pectinesterase</fullName>
        <ecNumber evidence="3">3.1.1.11</ecNumber>
    </recommendedName>
</protein>
<dbReference type="EMBL" id="JBBPBM010000023">
    <property type="protein sequence ID" value="KAK8545947.1"/>
    <property type="molecule type" value="Genomic_DNA"/>
</dbReference>
<comment type="pathway">
    <text evidence="1">Glycan metabolism; pectin degradation; 2-dehydro-3-deoxy-D-gluconate from pectin: step 1/5.</text>
</comment>
<sequence>MGNGSENIGRQICECGFLGSQDTMWNALGTRPPLLLPCHVEGAKDFIFGTCQSFYEGRQSSDDPGGFVFKGRKFFDTVRTYLGRVWGPYSRVIFQRTTMTSDIIPQGWDAWKFPGKE</sequence>
<dbReference type="PANTHER" id="PTHR31321">
    <property type="entry name" value="ACYL-COA THIOESTER HYDROLASE YBHC-RELATED"/>
    <property type="match status" value="1"/>
</dbReference>
<organism evidence="7 8">
    <name type="scientific">Hibiscus sabdariffa</name>
    <name type="common">roselle</name>
    <dbReference type="NCBI Taxonomy" id="183260"/>
    <lineage>
        <taxon>Eukaryota</taxon>
        <taxon>Viridiplantae</taxon>
        <taxon>Streptophyta</taxon>
        <taxon>Embryophyta</taxon>
        <taxon>Tracheophyta</taxon>
        <taxon>Spermatophyta</taxon>
        <taxon>Magnoliopsida</taxon>
        <taxon>eudicotyledons</taxon>
        <taxon>Gunneridae</taxon>
        <taxon>Pentapetalae</taxon>
        <taxon>rosids</taxon>
        <taxon>malvids</taxon>
        <taxon>Malvales</taxon>
        <taxon>Malvaceae</taxon>
        <taxon>Malvoideae</taxon>
        <taxon>Hibiscus</taxon>
    </lineage>
</organism>
<gene>
    <name evidence="7" type="ORF">V6N12_026756</name>
</gene>
<dbReference type="InterPro" id="IPR012334">
    <property type="entry name" value="Pectin_lyas_fold"/>
</dbReference>
<dbReference type="Gene3D" id="2.160.20.10">
    <property type="entry name" value="Single-stranded right-handed beta-helix, Pectin lyase-like"/>
    <property type="match status" value="1"/>
</dbReference>
<dbReference type="EC" id="3.1.1.11" evidence="3"/>
<accession>A0ABR2DSQ2</accession>
<dbReference type="Pfam" id="PF01095">
    <property type="entry name" value="Pectinesterase"/>
    <property type="match status" value="1"/>
</dbReference>
<evidence type="ECO:0000259" key="6">
    <source>
        <dbReference type="Pfam" id="PF01095"/>
    </source>
</evidence>
<evidence type="ECO:0000256" key="2">
    <source>
        <dbReference type="ARBA" id="ARBA00008891"/>
    </source>
</evidence>
<dbReference type="InterPro" id="IPR011050">
    <property type="entry name" value="Pectin_lyase_fold/virulence"/>
</dbReference>
<evidence type="ECO:0000313" key="8">
    <source>
        <dbReference type="Proteomes" id="UP001472677"/>
    </source>
</evidence>
<evidence type="ECO:0000256" key="3">
    <source>
        <dbReference type="ARBA" id="ARBA00013229"/>
    </source>
</evidence>
<dbReference type="PANTHER" id="PTHR31321:SF120">
    <property type="entry name" value="PECTINESTERASE 52-RELATED"/>
    <property type="match status" value="1"/>
</dbReference>
<dbReference type="InterPro" id="IPR000070">
    <property type="entry name" value="Pectinesterase_cat"/>
</dbReference>
<keyword evidence="4" id="KW-0378">Hydrolase</keyword>
<dbReference type="SUPFAM" id="SSF51126">
    <property type="entry name" value="Pectin lyase-like"/>
    <property type="match status" value="1"/>
</dbReference>
<feature type="domain" description="Pectinesterase catalytic" evidence="6">
    <location>
        <begin position="76"/>
        <end position="112"/>
    </location>
</feature>
<dbReference type="Proteomes" id="UP001472677">
    <property type="component" value="Unassembled WGS sequence"/>
</dbReference>
<evidence type="ECO:0000256" key="4">
    <source>
        <dbReference type="ARBA" id="ARBA00022801"/>
    </source>
</evidence>
<comment type="similarity">
    <text evidence="2">Belongs to the pectinesterase family.</text>
</comment>
<reference evidence="7 8" key="1">
    <citation type="journal article" date="2024" name="G3 (Bethesda)">
        <title>Genome assembly of Hibiscus sabdariffa L. provides insights into metabolisms of medicinal natural products.</title>
        <authorList>
            <person name="Kim T."/>
        </authorList>
    </citation>
    <scope>NUCLEOTIDE SEQUENCE [LARGE SCALE GENOMIC DNA]</scope>
    <source>
        <strain evidence="7">TK-2024</strain>
        <tissue evidence="7">Old leaves</tissue>
    </source>
</reference>
<evidence type="ECO:0000256" key="5">
    <source>
        <dbReference type="ARBA" id="ARBA00023085"/>
    </source>
</evidence>
<proteinExistence type="inferred from homology"/>
<evidence type="ECO:0000313" key="7">
    <source>
        <dbReference type="EMBL" id="KAK8545947.1"/>
    </source>
</evidence>
<name>A0ABR2DSQ2_9ROSI</name>